<evidence type="ECO:0000256" key="5">
    <source>
        <dbReference type="ARBA" id="ARBA00022692"/>
    </source>
</evidence>
<dbReference type="EMBL" id="JBBHLL010001027">
    <property type="protein sequence ID" value="KAK7796747.1"/>
    <property type="molecule type" value="Genomic_DNA"/>
</dbReference>
<evidence type="ECO:0000256" key="11">
    <source>
        <dbReference type="RuleBase" id="RU364061"/>
    </source>
</evidence>
<feature type="transmembrane region" description="Helical" evidence="11">
    <location>
        <begin position="21"/>
        <end position="46"/>
    </location>
</feature>
<keyword evidence="6 11" id="KW-1133">Transmembrane helix</keyword>
<evidence type="ECO:0000256" key="2">
    <source>
        <dbReference type="ARBA" id="ARBA00010663"/>
    </source>
</evidence>
<keyword evidence="9 11" id="KW-0675">Receptor</keyword>
<proteinExistence type="inferred from homology"/>
<evidence type="ECO:0000256" key="1">
    <source>
        <dbReference type="ARBA" id="ARBA00004651"/>
    </source>
</evidence>
<comment type="caution">
    <text evidence="11">Lacks conserved residue(s) required for the propagation of feature annotation.</text>
</comment>
<comment type="caution">
    <text evidence="13">The sequence shown here is derived from an EMBL/GenBank/DDBJ whole genome shotgun (WGS) entry which is preliminary data.</text>
</comment>
<evidence type="ECO:0000256" key="10">
    <source>
        <dbReference type="ARBA" id="ARBA00023224"/>
    </source>
</evidence>
<organism evidence="13 14">
    <name type="scientific">Myodes glareolus</name>
    <name type="common">Bank vole</name>
    <name type="synonym">Clethrionomys glareolus</name>
    <dbReference type="NCBI Taxonomy" id="447135"/>
    <lineage>
        <taxon>Eukaryota</taxon>
        <taxon>Metazoa</taxon>
        <taxon>Chordata</taxon>
        <taxon>Craniata</taxon>
        <taxon>Vertebrata</taxon>
        <taxon>Euteleostomi</taxon>
        <taxon>Mammalia</taxon>
        <taxon>Eutheria</taxon>
        <taxon>Euarchontoglires</taxon>
        <taxon>Glires</taxon>
        <taxon>Rodentia</taxon>
        <taxon>Myomorpha</taxon>
        <taxon>Muroidea</taxon>
        <taxon>Cricetidae</taxon>
        <taxon>Arvicolinae</taxon>
        <taxon>Myodes</taxon>
    </lineage>
</organism>
<dbReference type="AlphaFoldDB" id="A0AAW0H2G8"/>
<evidence type="ECO:0000256" key="3">
    <source>
        <dbReference type="ARBA" id="ARBA00022475"/>
    </source>
</evidence>
<keyword evidence="3 11" id="KW-1003">Cell membrane</keyword>
<protein>
    <recommendedName>
        <fullName evidence="11">Vomeronasal type-1 receptor</fullName>
    </recommendedName>
</protein>
<evidence type="ECO:0000256" key="7">
    <source>
        <dbReference type="ARBA" id="ARBA00023040"/>
    </source>
</evidence>
<evidence type="ECO:0000256" key="4">
    <source>
        <dbReference type="ARBA" id="ARBA00022507"/>
    </source>
</evidence>
<dbReference type="InterPro" id="IPR004072">
    <property type="entry name" value="Vmron_rcpt_1"/>
</dbReference>
<feature type="region of interest" description="Disordered" evidence="12">
    <location>
        <begin position="150"/>
        <end position="173"/>
    </location>
</feature>
<gene>
    <name evidence="13" type="ORF">U0070_020341</name>
</gene>
<keyword evidence="5 11" id="KW-0812">Transmembrane</keyword>
<accession>A0AAW0H2G8</accession>
<evidence type="ECO:0000256" key="9">
    <source>
        <dbReference type="ARBA" id="ARBA00023170"/>
    </source>
</evidence>
<keyword evidence="8 11" id="KW-0472">Membrane</keyword>
<evidence type="ECO:0000313" key="13">
    <source>
        <dbReference type="EMBL" id="KAK7796747.1"/>
    </source>
</evidence>
<comment type="similarity">
    <text evidence="2 11">Belongs to the G-protein coupled receptor 1 family.</text>
</comment>
<keyword evidence="7 11" id="KW-0297">G-protein coupled receptor</keyword>
<keyword evidence="4 11" id="KW-0589">Pheromone response</keyword>
<sequence>EPDTQTPESDRRATNDVNIGVVLSQIEVGVLGSFSLLYCSLFSFIYTEEFKVYRLDSDALNCNQFLNSLRPWQLLLEKTSSKILEAKAFNISTQWARKFPMSVPSSCMSDNSSLETDKILHMYIFNSLILCAENSTVVFILHRQKQRMKDMRRSKVSPQSLPNTRASQTTLLL</sequence>
<keyword evidence="14" id="KW-1185">Reference proteome</keyword>
<feature type="compositionally biased region" description="Polar residues" evidence="12">
    <location>
        <begin position="156"/>
        <end position="173"/>
    </location>
</feature>
<dbReference type="GO" id="GO:0019236">
    <property type="term" value="P:response to pheromone"/>
    <property type="evidence" value="ECO:0007669"/>
    <property type="project" value="UniProtKB-KW"/>
</dbReference>
<dbReference type="Proteomes" id="UP001488838">
    <property type="component" value="Unassembled WGS sequence"/>
</dbReference>
<evidence type="ECO:0000256" key="8">
    <source>
        <dbReference type="ARBA" id="ARBA00023136"/>
    </source>
</evidence>
<feature type="transmembrane region" description="Helical" evidence="11">
    <location>
        <begin position="120"/>
        <end position="142"/>
    </location>
</feature>
<dbReference type="Pfam" id="PF03402">
    <property type="entry name" value="V1R"/>
    <property type="match status" value="1"/>
</dbReference>
<dbReference type="GO" id="GO:0016503">
    <property type="term" value="F:pheromone receptor activity"/>
    <property type="evidence" value="ECO:0007669"/>
    <property type="project" value="InterPro"/>
</dbReference>
<name>A0AAW0H2G8_MYOGA</name>
<keyword evidence="10 11" id="KW-0807">Transducer</keyword>
<feature type="non-terminal residue" evidence="13">
    <location>
        <position position="1"/>
    </location>
</feature>
<dbReference type="GO" id="GO:0005886">
    <property type="term" value="C:plasma membrane"/>
    <property type="evidence" value="ECO:0007669"/>
    <property type="project" value="UniProtKB-SubCell"/>
</dbReference>
<evidence type="ECO:0000256" key="6">
    <source>
        <dbReference type="ARBA" id="ARBA00022989"/>
    </source>
</evidence>
<comment type="subcellular location">
    <subcellularLocation>
        <location evidence="1 11">Cell membrane</location>
        <topology evidence="1 11">Multi-pass membrane protein</topology>
    </subcellularLocation>
</comment>
<evidence type="ECO:0000256" key="12">
    <source>
        <dbReference type="SAM" id="MobiDB-lite"/>
    </source>
</evidence>
<evidence type="ECO:0000313" key="14">
    <source>
        <dbReference type="Proteomes" id="UP001488838"/>
    </source>
</evidence>
<feature type="non-terminal residue" evidence="13">
    <location>
        <position position="173"/>
    </location>
</feature>
<reference evidence="13 14" key="1">
    <citation type="journal article" date="2023" name="bioRxiv">
        <title>Conserved and derived expression patterns and positive selection on dental genes reveal complex evolutionary context of ever-growing rodent molars.</title>
        <authorList>
            <person name="Calamari Z.T."/>
            <person name="Song A."/>
            <person name="Cohen E."/>
            <person name="Akter M."/>
            <person name="Roy R.D."/>
            <person name="Hallikas O."/>
            <person name="Christensen M.M."/>
            <person name="Li P."/>
            <person name="Marangoni P."/>
            <person name="Jernvall J."/>
            <person name="Klein O.D."/>
        </authorList>
    </citation>
    <scope>NUCLEOTIDE SEQUENCE [LARGE SCALE GENOMIC DNA]</scope>
    <source>
        <strain evidence="13">V071</strain>
    </source>
</reference>